<gene>
    <name evidence="6" type="ordered locus">Oweho_2574</name>
</gene>
<dbReference type="OrthoDB" id="1465721at2"/>
<keyword evidence="1" id="KW-0732">Signal</keyword>
<dbReference type="InterPro" id="IPR026444">
    <property type="entry name" value="Secre_tail"/>
</dbReference>
<dbReference type="InterPro" id="IPR038081">
    <property type="entry name" value="CalX-like_sf"/>
</dbReference>
<evidence type="ECO:0000259" key="5">
    <source>
        <dbReference type="Pfam" id="PF18962"/>
    </source>
</evidence>
<dbReference type="GO" id="GO:0016020">
    <property type="term" value="C:membrane"/>
    <property type="evidence" value="ECO:0007669"/>
    <property type="project" value="InterPro"/>
</dbReference>
<protein>
    <submittedName>
        <fullName evidence="6">Calx-beta domain-containing protein</fullName>
    </submittedName>
</protein>
<keyword evidence="7" id="KW-1185">Reference proteome</keyword>
<dbReference type="Pfam" id="PF18962">
    <property type="entry name" value="Por_Secre_tail"/>
    <property type="match status" value="1"/>
</dbReference>
<evidence type="ECO:0000256" key="1">
    <source>
        <dbReference type="ARBA" id="ARBA00022729"/>
    </source>
</evidence>
<sequence>MQHSFAPIKTSFQDSHIMKKFLFSLFGFGVVGSLNAQIAITPTNMSYYQDFNSLSDTTLTNSYGTLPVEWLAAEFGSSANQEYRAAYGELAGGDLYSFGDTNSTERALGSIGSGSNTKVLFGTRFVNQTTDTISAITIAYMGEQWRQGRQGSVRTTGPDTIHFEYAVNPTGIDDASFIAYSNLHFASAENNGTLNTPLDGNLASNRTWKEDTIKGLQIAPNDTIYIRWRDFNSSSYDDGLAVDSLTVTFIPQIALPKAAYLFISQSGQPHYEDFNSLGNLYSPGFEDFSTLPAGWYANEVGSNANTTYRISYGEFGGGELYSFGDSATSDRALGSIGSGSVPHLHYGAAWVNNTGDSIRSMEVKYTGEQWRQGRPGTSRATGPDTLHFGYAVNASNIQATSFHELSNLSFSSPINNGTLNTPLDGNLASNQSKIHFTVEDLKVGPNDTVWIRWRDFNSSSYDDGLAIDSLLVTFYDTTSSMNPNPSTPSLYRNISQLNHTYIETFDSLALDYNPGAYDFASLPQGWFANEFGSNSDNTYKISYGEFAGGNIYSYGDSLSTERALGSVGSGSNSTLRYGSAWINTTTDTITTIEVKYVGEQWRQGRPGSARATGPDTLHFDYAVNASGIDGQNFTKATALSFYSPITNGVLNTPLNGNDTINQTRVQFVLVNLQVAPGDTMWLRWTDYNSDSYDDGLAIDSVQVTALQNFAATAISFMHEKQEITEIDGIVNVPIELVNESSFSSQVEVFVADAGTATLNVDYSYASSNTIYQPGDTLHYFSFSLNREEPFEGQEYFVLGLRNFGNATEGSIKYDTIIINNYDFPTVPVSSLKSSNTQGVADSINGRYVVEGIVHGVNYSNSGGLDLYILDQNEGLNIYAQSGTVNYTATEGDKLKIWGQLSQFRGLTRLEAIDSIEVLSTGETLNTPSTTSTLGESTESDLVTLENITLYPAISNFPTDMAVTALTATNDTVSIYVSSKTDVAGKAAPSVPFSITGLGSQFSGYNAPFEGGYRLMVISSSYSSISLSENDAQAIAVYPNPFSNDLNIESPSRLIKVEILSLSGKMLSSTAASGFSTKMNLSQLAKGTYIVRVQNEEGVIIQKIVK</sequence>
<dbReference type="eggNOG" id="COG2374">
    <property type="taxonomic scope" value="Bacteria"/>
</dbReference>
<dbReference type="NCBIfam" id="TIGR04183">
    <property type="entry name" value="Por_Secre_tail"/>
    <property type="match status" value="1"/>
</dbReference>
<feature type="domain" description="Calx-beta" evidence="4">
    <location>
        <begin position="711"/>
        <end position="802"/>
    </location>
</feature>
<reference evidence="6 7" key="1">
    <citation type="journal article" date="2012" name="Stand. Genomic Sci.">
        <title>Genome sequence of the orange-pigmented seawater bacterium Owenweeksia hongkongensis type strain (UST20020801(T)).</title>
        <authorList>
            <person name="Riedel T."/>
            <person name="Held B."/>
            <person name="Nolan M."/>
            <person name="Lucas S."/>
            <person name="Lapidus A."/>
            <person name="Tice H."/>
            <person name="Del Rio T.G."/>
            <person name="Cheng J.F."/>
            <person name="Han C."/>
            <person name="Tapia R."/>
            <person name="Goodwin L.A."/>
            <person name="Pitluck S."/>
            <person name="Liolios K."/>
            <person name="Mavromatis K."/>
            <person name="Pagani I."/>
            <person name="Ivanova N."/>
            <person name="Mikhailova N."/>
            <person name="Pati A."/>
            <person name="Chen A."/>
            <person name="Palaniappan K."/>
            <person name="Rohde M."/>
            <person name="Tindall B.J."/>
            <person name="Detter J.C."/>
            <person name="Goker M."/>
            <person name="Woyke T."/>
            <person name="Bristow J."/>
            <person name="Eisen J.A."/>
            <person name="Markowitz V."/>
            <person name="Hugenholtz P."/>
            <person name="Klenk H.P."/>
            <person name="Kyrpides N.C."/>
        </authorList>
    </citation>
    <scope>NUCLEOTIDE SEQUENCE</scope>
    <source>
        <strain evidence="7">DSM 17368 / JCM 12287 / NRRL B-23963</strain>
    </source>
</reference>
<dbReference type="STRING" id="926562.Oweho_2574"/>
<evidence type="ECO:0000313" key="7">
    <source>
        <dbReference type="Proteomes" id="UP000005631"/>
    </source>
</evidence>
<feature type="domain" description="Secretion system C-terminal sorting" evidence="5">
    <location>
        <begin position="1036"/>
        <end position="1104"/>
    </location>
</feature>
<proteinExistence type="predicted"/>
<dbReference type="KEGG" id="oho:Oweho_2574"/>
<name>G8R8E9_OWEHD</name>
<dbReference type="PATRIC" id="fig|926562.3.peg.2590"/>
<evidence type="ECO:0000256" key="3">
    <source>
        <dbReference type="ARBA" id="ARBA00022837"/>
    </source>
</evidence>
<keyword evidence="2" id="KW-0677">Repeat</keyword>
<evidence type="ECO:0000256" key="2">
    <source>
        <dbReference type="ARBA" id="ARBA00022737"/>
    </source>
</evidence>
<evidence type="ECO:0000259" key="4">
    <source>
        <dbReference type="Pfam" id="PF03160"/>
    </source>
</evidence>
<accession>G8R8E9</accession>
<keyword evidence="3" id="KW-0106">Calcium</keyword>
<dbReference type="Gene3D" id="2.60.40.2030">
    <property type="match status" value="1"/>
</dbReference>
<dbReference type="InterPro" id="IPR003644">
    <property type="entry name" value="Calx_beta"/>
</dbReference>
<organism evidence="6 7">
    <name type="scientific">Owenweeksia hongkongensis (strain DSM 17368 / CIP 108786 / JCM 12287 / NRRL B-23963 / UST20020801)</name>
    <dbReference type="NCBI Taxonomy" id="926562"/>
    <lineage>
        <taxon>Bacteria</taxon>
        <taxon>Pseudomonadati</taxon>
        <taxon>Bacteroidota</taxon>
        <taxon>Flavobacteriia</taxon>
        <taxon>Flavobacteriales</taxon>
        <taxon>Owenweeksiaceae</taxon>
        <taxon>Owenweeksia</taxon>
    </lineage>
</organism>
<dbReference type="HOGENOM" id="CLU_282526_0_0_10"/>
<dbReference type="EMBL" id="CP003156">
    <property type="protein sequence ID" value="AEV33542.1"/>
    <property type="molecule type" value="Genomic_DNA"/>
</dbReference>
<dbReference type="SUPFAM" id="SSF141072">
    <property type="entry name" value="CalX-like"/>
    <property type="match status" value="1"/>
</dbReference>
<dbReference type="Pfam" id="PF03160">
    <property type="entry name" value="Calx-beta"/>
    <property type="match status" value="1"/>
</dbReference>
<evidence type="ECO:0000313" key="6">
    <source>
        <dbReference type="EMBL" id="AEV33542.1"/>
    </source>
</evidence>
<dbReference type="Proteomes" id="UP000005631">
    <property type="component" value="Chromosome"/>
</dbReference>
<dbReference type="AlphaFoldDB" id="G8R8E9"/>
<dbReference type="GO" id="GO:0007154">
    <property type="term" value="P:cell communication"/>
    <property type="evidence" value="ECO:0007669"/>
    <property type="project" value="InterPro"/>
</dbReference>